<dbReference type="Proteomes" id="UP000006663">
    <property type="component" value="Plasmid pHBOR02"/>
</dbReference>
<keyword evidence="4" id="KW-1185">Reference proteome</keyword>
<geneLocation type="plasmid" evidence="2 4">
    <name>pHBOR02</name>
</geneLocation>
<proteinExistence type="predicted"/>
<dbReference type="KEGG" id="hbo:Hbor_35870"/>
<reference evidence="3 5" key="3">
    <citation type="journal article" date="2014" name="PLoS Genet.">
        <title>Phylogenetically driven sequencing of extremely halophilic archaea reveals strategies for static and dynamic osmo-response.</title>
        <authorList>
            <person name="Becker E.A."/>
            <person name="Seitzer P.M."/>
            <person name="Tritt A."/>
            <person name="Larsen D."/>
            <person name="Krusor M."/>
            <person name="Yao A.I."/>
            <person name="Wu D."/>
            <person name="Madern D."/>
            <person name="Eisen J.A."/>
            <person name="Darling A.E."/>
            <person name="Facciotti M.T."/>
        </authorList>
    </citation>
    <scope>NUCLEOTIDE SEQUENCE [LARGE SCALE GENOMIC DNA]</scope>
    <source>
        <strain evidence="3 5">DSM 11551</strain>
    </source>
</reference>
<dbReference type="EMBL" id="CP001692">
    <property type="protein sequence ID" value="ADQ69107.1"/>
    <property type="molecule type" value="Genomic_DNA"/>
</dbReference>
<accession>E4NVB8</accession>
<keyword evidence="2" id="KW-0614">Plasmid</keyword>
<evidence type="ECO:0000313" key="2">
    <source>
        <dbReference type="EMBL" id="ADQ69107.1"/>
    </source>
</evidence>
<dbReference type="EMBL" id="AOHT01000017">
    <property type="protein sequence ID" value="ELY29392.1"/>
    <property type="molecule type" value="Genomic_DNA"/>
</dbReference>
<evidence type="ECO:0000256" key="1">
    <source>
        <dbReference type="SAM" id="MobiDB-lite"/>
    </source>
</evidence>
<gene>
    <name evidence="2" type="ordered locus">Hbor_35870</name>
    <name evidence="3" type="ORF">C499_06025</name>
</gene>
<dbReference type="HOGENOM" id="CLU_3245221_0_0_2"/>
<sequence length="42" mass="4252">MSCLVPEVAKETARTTNGTSSAPTAQEKATTETAVAADANAR</sequence>
<evidence type="ECO:0000313" key="5">
    <source>
        <dbReference type="Proteomes" id="UP000011585"/>
    </source>
</evidence>
<evidence type="ECO:0000313" key="3">
    <source>
        <dbReference type="EMBL" id="ELY29392.1"/>
    </source>
</evidence>
<dbReference type="AlphaFoldDB" id="E4NVB8"/>
<feature type="region of interest" description="Disordered" evidence="1">
    <location>
        <begin position="1"/>
        <end position="42"/>
    </location>
</feature>
<evidence type="ECO:0000313" key="4">
    <source>
        <dbReference type="Proteomes" id="UP000006663"/>
    </source>
</evidence>
<name>E4NVB8_HALBP</name>
<organism evidence="2 4">
    <name type="scientific">Halogeometricum borinquense (strain ATCC 700274 / DSM 11551 / JCM 10706 / KCTC 4070 / PR3)</name>
    <dbReference type="NCBI Taxonomy" id="469382"/>
    <lineage>
        <taxon>Archaea</taxon>
        <taxon>Methanobacteriati</taxon>
        <taxon>Methanobacteriota</taxon>
        <taxon>Stenosarchaea group</taxon>
        <taxon>Halobacteria</taxon>
        <taxon>Halobacteriales</taxon>
        <taxon>Haloferacaceae</taxon>
        <taxon>Halogeometricum</taxon>
    </lineage>
</organism>
<reference evidence="4" key="1">
    <citation type="journal article" date="2009" name="Stand. Genomic Sci.">
        <title>Complete genome sequence of Halogeometricum borinquense type strain (PR3).</title>
        <authorList>
            <person name="Malfatti S."/>
            <person name="Tindall B.J."/>
            <person name="Schneider S."/>
            <person name="Fahnrich R."/>
            <person name="Lapidus A."/>
            <person name="Labuttii K."/>
            <person name="Copeland A."/>
            <person name="Glavina Del Rio T."/>
            <person name="Nolan M."/>
            <person name="Chen F."/>
            <person name="Lucas S."/>
            <person name="Tice H."/>
            <person name="Cheng J.F."/>
            <person name="Bruce D."/>
            <person name="Goodwin L."/>
            <person name="Pitluck S."/>
            <person name="Anderson I."/>
            <person name="Pati A."/>
            <person name="Ivanova N."/>
            <person name="Mavromatis K."/>
            <person name="Chen A."/>
            <person name="Palaniappan K."/>
            <person name="D'haeseleer P."/>
            <person name="Goker M."/>
            <person name="Bristow J."/>
            <person name="Eisen J.A."/>
            <person name="Markowitz V."/>
            <person name="Hugenholtz P."/>
            <person name="Kyrpides N.C."/>
            <person name="Klenk H.P."/>
            <person name="Chain P."/>
        </authorList>
    </citation>
    <scope>NUCLEOTIDE SEQUENCE [LARGE SCALE GENOMIC DNA]</scope>
    <source>
        <strain evidence="4">ATCC 700274 / DSM 11551 / JCM 10706 / KCTC 4070 / PR3</strain>
        <plasmid evidence="4">pHBOR02</plasmid>
    </source>
</reference>
<reference evidence="2" key="2">
    <citation type="submission" date="2009-08" db="EMBL/GenBank/DDBJ databases">
        <title>The complete plasmid2 of Halogeometricum borinquense DSM 11551.</title>
        <authorList>
            <consortium name="US DOE Joint Genome Institute (JGI-PGF)"/>
            <person name="Lucas S."/>
            <person name="Copeland A."/>
            <person name="Lapidus A."/>
            <person name="Glavina del Rio T."/>
            <person name="Dalin E."/>
            <person name="Tice H."/>
            <person name="Bruce D."/>
            <person name="Goodwin L."/>
            <person name="Pitluck S."/>
            <person name="Kyrpides N."/>
            <person name="Mavromatis K."/>
            <person name="Mikhailova N."/>
            <person name="Anderson I."/>
            <person name="Brettin T."/>
            <person name="Detter J.C."/>
            <person name="Han C."/>
            <person name="Larimer F."/>
            <person name="Land M."/>
            <person name="Hauser L."/>
            <person name="Markowitz V."/>
            <person name="Cheng J.-F."/>
            <person name="Hugenholtz P."/>
            <person name="Woyke T."/>
            <person name="Wu D."/>
            <person name="Tindal B."/>
            <person name="Klenk H.-P."/>
            <person name="Eisen J.A."/>
        </authorList>
    </citation>
    <scope>NUCLEOTIDE SEQUENCE</scope>
    <source>
        <strain evidence="2">PR 3</strain>
        <plasmid evidence="2">pHBOR02</plasmid>
    </source>
</reference>
<protein>
    <submittedName>
        <fullName evidence="2">Uncharacterized protein</fullName>
    </submittedName>
</protein>
<dbReference type="Proteomes" id="UP000011585">
    <property type="component" value="Unassembled WGS sequence"/>
</dbReference>
<feature type="compositionally biased region" description="Polar residues" evidence="1">
    <location>
        <begin position="14"/>
        <end position="33"/>
    </location>
</feature>